<dbReference type="GO" id="GO:0016020">
    <property type="term" value="C:membrane"/>
    <property type="evidence" value="ECO:0007669"/>
    <property type="project" value="UniProtKB-SubCell"/>
</dbReference>
<feature type="non-terminal residue" evidence="7">
    <location>
        <position position="295"/>
    </location>
</feature>
<dbReference type="InterPro" id="IPR006202">
    <property type="entry name" value="Neur_chan_lig-bd"/>
</dbReference>
<protein>
    <recommendedName>
        <fullName evidence="6">Neurotransmitter-gated ion-channel ligand-binding domain-containing protein</fullName>
    </recommendedName>
</protein>
<dbReference type="PRINTS" id="PR00252">
    <property type="entry name" value="NRIONCHANNEL"/>
</dbReference>
<evidence type="ECO:0000256" key="3">
    <source>
        <dbReference type="ARBA" id="ARBA00022989"/>
    </source>
</evidence>
<comment type="caution">
    <text evidence="5">Lacks conserved residue(s) required for the propagation of feature annotation.</text>
</comment>
<evidence type="ECO:0000313" key="7">
    <source>
        <dbReference type="EMBL" id="CAL1526020.1"/>
    </source>
</evidence>
<dbReference type="InterPro" id="IPR006201">
    <property type="entry name" value="Neur_channel"/>
</dbReference>
<keyword evidence="4 5" id="KW-0472">Membrane</keyword>
<dbReference type="Proteomes" id="UP001497497">
    <property type="component" value="Unassembled WGS sequence"/>
</dbReference>
<dbReference type="InterPro" id="IPR036734">
    <property type="entry name" value="Neur_chan_lig-bd_sf"/>
</dbReference>
<keyword evidence="3 5" id="KW-1133">Transmembrane helix</keyword>
<feature type="transmembrane region" description="Helical" evidence="5">
    <location>
        <begin position="270"/>
        <end position="294"/>
    </location>
</feature>
<organism evidence="7 8">
    <name type="scientific">Lymnaea stagnalis</name>
    <name type="common">Great pond snail</name>
    <name type="synonym">Helix stagnalis</name>
    <dbReference type="NCBI Taxonomy" id="6523"/>
    <lineage>
        <taxon>Eukaryota</taxon>
        <taxon>Metazoa</taxon>
        <taxon>Spiralia</taxon>
        <taxon>Lophotrochozoa</taxon>
        <taxon>Mollusca</taxon>
        <taxon>Gastropoda</taxon>
        <taxon>Heterobranchia</taxon>
        <taxon>Euthyneura</taxon>
        <taxon>Panpulmonata</taxon>
        <taxon>Hygrophila</taxon>
        <taxon>Lymnaeoidea</taxon>
        <taxon>Lymnaeidae</taxon>
        <taxon>Lymnaea</taxon>
    </lineage>
</organism>
<dbReference type="CDD" id="cd19051">
    <property type="entry name" value="LGIC_TM_cation"/>
    <property type="match status" value="1"/>
</dbReference>
<comment type="caution">
    <text evidence="7">The sequence shown here is derived from an EMBL/GenBank/DDBJ whole genome shotgun (WGS) entry which is preliminary data.</text>
</comment>
<dbReference type="CDD" id="cd18989">
    <property type="entry name" value="LGIC_ECD_cation"/>
    <property type="match status" value="1"/>
</dbReference>
<reference evidence="7 8" key="1">
    <citation type="submission" date="2024-04" db="EMBL/GenBank/DDBJ databases">
        <authorList>
            <consortium name="Genoscope - CEA"/>
            <person name="William W."/>
        </authorList>
    </citation>
    <scope>NUCLEOTIDE SEQUENCE [LARGE SCALE GENOMIC DNA]</scope>
</reference>
<evidence type="ECO:0000256" key="1">
    <source>
        <dbReference type="ARBA" id="ARBA00004141"/>
    </source>
</evidence>
<dbReference type="Gene3D" id="1.20.58.390">
    <property type="entry name" value="Neurotransmitter-gated ion-channel transmembrane domain"/>
    <property type="match status" value="1"/>
</dbReference>
<evidence type="ECO:0000256" key="2">
    <source>
        <dbReference type="ARBA" id="ARBA00022692"/>
    </source>
</evidence>
<accession>A0AAV2GX45</accession>
<keyword evidence="2 5" id="KW-0812">Transmembrane</keyword>
<feature type="domain" description="Neurotransmitter-gated ion-channel ligand-binding" evidence="6">
    <location>
        <begin position="7"/>
        <end position="157"/>
    </location>
</feature>
<comment type="similarity">
    <text evidence="5">Belongs to the ligand-gated ion channel (TC 1.A.9) family.</text>
</comment>
<dbReference type="InterPro" id="IPR038050">
    <property type="entry name" value="Neuro_actylchol_rec"/>
</dbReference>
<dbReference type="Gene3D" id="2.70.170.10">
    <property type="entry name" value="Neurotransmitter-gated ion-channel ligand-binding domain"/>
    <property type="match status" value="1"/>
</dbReference>
<feature type="transmembrane region" description="Helical" evidence="5">
    <location>
        <begin position="240"/>
        <end position="258"/>
    </location>
</feature>
<evidence type="ECO:0000313" key="8">
    <source>
        <dbReference type="Proteomes" id="UP001497497"/>
    </source>
</evidence>
<feature type="transmembrane region" description="Helical" evidence="5">
    <location>
        <begin position="209"/>
        <end position="234"/>
    </location>
</feature>
<keyword evidence="5" id="KW-0407">Ion channel</keyword>
<dbReference type="InterPro" id="IPR018000">
    <property type="entry name" value="Neurotransmitter_ion_chnl_CS"/>
</dbReference>
<name>A0AAV2GX45_LYMST</name>
<proteinExistence type="inferred from homology"/>
<evidence type="ECO:0000256" key="4">
    <source>
        <dbReference type="ARBA" id="ARBA00023136"/>
    </source>
</evidence>
<dbReference type="Pfam" id="PF02931">
    <property type="entry name" value="Neur_chan_LBD"/>
    <property type="match status" value="1"/>
</dbReference>
<dbReference type="EMBL" id="CAXITT010000001">
    <property type="protein sequence ID" value="CAL1526020.1"/>
    <property type="molecule type" value="Genomic_DNA"/>
</dbReference>
<evidence type="ECO:0000259" key="6">
    <source>
        <dbReference type="Pfam" id="PF02931"/>
    </source>
</evidence>
<gene>
    <name evidence="7" type="ORF">GSLYS_00000197001</name>
</gene>
<dbReference type="InterPro" id="IPR036719">
    <property type="entry name" value="Neuro-gated_channel_TM_sf"/>
</dbReference>
<dbReference type="GO" id="GO:0004888">
    <property type="term" value="F:transmembrane signaling receptor activity"/>
    <property type="evidence" value="ECO:0007669"/>
    <property type="project" value="InterPro"/>
</dbReference>
<comment type="subcellular location">
    <subcellularLocation>
        <location evidence="1">Membrane</location>
        <topology evidence="1">Multi-pass membrane protein</topology>
    </subcellularLocation>
</comment>
<dbReference type="PANTHER" id="PTHR18945">
    <property type="entry name" value="NEUROTRANSMITTER GATED ION CHANNEL"/>
    <property type="match status" value="1"/>
</dbReference>
<keyword evidence="5" id="KW-0406">Ion transport</keyword>
<dbReference type="AlphaFoldDB" id="A0AAV2GX45"/>
<dbReference type="SUPFAM" id="SSF63712">
    <property type="entry name" value="Nicotinic receptor ligand binding domain-like"/>
    <property type="match status" value="1"/>
</dbReference>
<evidence type="ECO:0000256" key="5">
    <source>
        <dbReference type="RuleBase" id="RU000687"/>
    </source>
</evidence>
<dbReference type="SUPFAM" id="SSF90112">
    <property type="entry name" value="Neurotransmitter-gated ion-channel transmembrane pore"/>
    <property type="match status" value="1"/>
</dbReference>
<keyword evidence="8" id="KW-1185">Reference proteome</keyword>
<sequence length="295" mass="33423">MESFQVLRRLMKARLALRQKVPPKYYSSHSSSIAISFEPLQIINVEGMSQAVTLSSIVTLTWHDPEVTWKPSAHSGIKDIQLASDNFWRPSIIVPKSTVTTDLNIPFPEVVDITYRGYITAFIPTMVSTLCNLDMTYFPFDAHNCSIVFIEESQYNMTFYNLPPTDVTLHFGTDGEWFMERHGCFSTISHFSPNFEYVICSLAMRRRSLFFVVNLLAPMAMTSVMTLMVFLIPADGGEKIGFVLSMYTSTSVFLSYIVERIPKNMDKTLPRINILLLAIVAQVIVATMATVFVLH</sequence>
<dbReference type="GO" id="GO:0005230">
    <property type="term" value="F:extracellular ligand-gated monoatomic ion channel activity"/>
    <property type="evidence" value="ECO:0007669"/>
    <property type="project" value="InterPro"/>
</dbReference>
<keyword evidence="5" id="KW-0813">Transport</keyword>
<dbReference type="PROSITE" id="PS00236">
    <property type="entry name" value="NEUROTR_ION_CHANNEL"/>
    <property type="match status" value="1"/>
</dbReference>